<evidence type="ECO:0000313" key="3">
    <source>
        <dbReference type="Proteomes" id="UP000588068"/>
    </source>
</evidence>
<sequence>MPSLGFAAVLWIPMPRAARNLREDPLTDAYTILVLFTAALSLLCVFQDLEPDTTWPRYFLPVAAFFAAAANALLLRHLPHGQNEVTLTDAGAV</sequence>
<feature type="transmembrane region" description="Helical" evidence="1">
    <location>
        <begin position="58"/>
        <end position="78"/>
    </location>
</feature>
<evidence type="ECO:0000313" key="2">
    <source>
        <dbReference type="EMBL" id="MBB6095003.1"/>
    </source>
</evidence>
<protein>
    <submittedName>
        <fullName evidence="2">4-amino-4-deoxy-L-arabinose transferase-like glycosyltransferase</fullName>
    </submittedName>
</protein>
<keyword evidence="1" id="KW-1133">Transmembrane helix</keyword>
<keyword evidence="2" id="KW-0808">Transferase</keyword>
<feature type="transmembrane region" description="Helical" evidence="1">
    <location>
        <begin position="27"/>
        <end position="46"/>
    </location>
</feature>
<dbReference type="AlphaFoldDB" id="A0A841HQH6"/>
<reference evidence="2 3" key="1">
    <citation type="submission" date="2020-08" db="EMBL/GenBank/DDBJ databases">
        <title>Genomic Encyclopedia of Type Strains, Phase IV (KMG-IV): sequencing the most valuable type-strain genomes for metagenomic binning, comparative biology and taxonomic classification.</title>
        <authorList>
            <person name="Goeker M."/>
        </authorList>
    </citation>
    <scope>NUCLEOTIDE SEQUENCE [LARGE SCALE GENOMIC DNA]</scope>
    <source>
        <strain evidence="2 3">DSM 26723</strain>
    </source>
</reference>
<gene>
    <name evidence="2" type="ORF">HNQ60_003890</name>
</gene>
<keyword evidence="1" id="KW-0812">Transmembrane</keyword>
<dbReference type="EMBL" id="JACHHZ010000004">
    <property type="protein sequence ID" value="MBB6095003.1"/>
    <property type="molecule type" value="Genomic_DNA"/>
</dbReference>
<organism evidence="2 3">
    <name type="scientific">Povalibacter uvarum</name>
    <dbReference type="NCBI Taxonomy" id="732238"/>
    <lineage>
        <taxon>Bacteria</taxon>
        <taxon>Pseudomonadati</taxon>
        <taxon>Pseudomonadota</taxon>
        <taxon>Gammaproteobacteria</taxon>
        <taxon>Steroidobacterales</taxon>
        <taxon>Steroidobacteraceae</taxon>
        <taxon>Povalibacter</taxon>
    </lineage>
</organism>
<accession>A0A841HQH6</accession>
<keyword evidence="3" id="KW-1185">Reference proteome</keyword>
<proteinExistence type="predicted"/>
<comment type="caution">
    <text evidence="2">The sequence shown here is derived from an EMBL/GenBank/DDBJ whole genome shotgun (WGS) entry which is preliminary data.</text>
</comment>
<dbReference type="Proteomes" id="UP000588068">
    <property type="component" value="Unassembled WGS sequence"/>
</dbReference>
<evidence type="ECO:0000256" key="1">
    <source>
        <dbReference type="SAM" id="Phobius"/>
    </source>
</evidence>
<name>A0A841HQH6_9GAMM</name>
<dbReference type="GO" id="GO:0016740">
    <property type="term" value="F:transferase activity"/>
    <property type="evidence" value="ECO:0007669"/>
    <property type="project" value="UniProtKB-KW"/>
</dbReference>
<keyword evidence="1" id="KW-0472">Membrane</keyword>